<keyword evidence="1" id="KW-1133">Transmembrane helix</keyword>
<sequence>MAPARLGHRQIAALTSALALLLLVLVVARWSPLMSLDAAVSGGLHRAAVAAPRWTRGNRVLSDWVWDPWTMRALLAGAVWWLVRRGERLLGIWVAATALAGTALQQGLKAVVGRGRPVWPDPVDTARYAAFPSGHAMSVLVAGALALWLLRLHGARPWWRWTAGTMVAVSAAGVGFTRVFLGVHWPSDVVGGWLLGGAVVAGAAYGYTAYGRRVAASGPQHPGGHR</sequence>
<evidence type="ECO:0000313" key="4">
    <source>
        <dbReference type="Proteomes" id="UP000830115"/>
    </source>
</evidence>
<dbReference type="RefSeq" id="WP_248867597.1">
    <property type="nucleotide sequence ID" value="NZ_CP086322.1"/>
</dbReference>
<dbReference type="PANTHER" id="PTHR14969">
    <property type="entry name" value="SPHINGOSINE-1-PHOSPHATE PHOSPHOHYDROLASE"/>
    <property type="match status" value="1"/>
</dbReference>
<feature type="transmembrane region" description="Helical" evidence="1">
    <location>
        <begin position="161"/>
        <end position="181"/>
    </location>
</feature>
<dbReference type="InterPro" id="IPR000326">
    <property type="entry name" value="PAP2/HPO"/>
</dbReference>
<feature type="transmembrane region" description="Helical" evidence="1">
    <location>
        <begin position="90"/>
        <end position="108"/>
    </location>
</feature>
<dbReference type="PANTHER" id="PTHR14969:SF13">
    <property type="entry name" value="AT30094P"/>
    <property type="match status" value="1"/>
</dbReference>
<dbReference type="SUPFAM" id="SSF48317">
    <property type="entry name" value="Acid phosphatase/Vanadium-dependent haloperoxidase"/>
    <property type="match status" value="1"/>
</dbReference>
<feature type="transmembrane region" description="Helical" evidence="1">
    <location>
        <begin position="128"/>
        <end position="149"/>
    </location>
</feature>
<dbReference type="InterPro" id="IPR036938">
    <property type="entry name" value="PAP2/HPO_sf"/>
</dbReference>
<dbReference type="Gene3D" id="1.20.144.10">
    <property type="entry name" value="Phosphatidic acid phosphatase type 2/haloperoxidase"/>
    <property type="match status" value="1"/>
</dbReference>
<protein>
    <submittedName>
        <fullName evidence="3">Phosphatase PAP2 family protein</fullName>
    </submittedName>
</protein>
<evidence type="ECO:0000256" key="1">
    <source>
        <dbReference type="SAM" id="Phobius"/>
    </source>
</evidence>
<accession>A0ABY4MHW0</accession>
<dbReference type="Pfam" id="PF01569">
    <property type="entry name" value="PAP2"/>
    <property type="match status" value="1"/>
</dbReference>
<gene>
    <name evidence="3" type="ORF">K9S39_36690</name>
</gene>
<evidence type="ECO:0000259" key="2">
    <source>
        <dbReference type="SMART" id="SM00014"/>
    </source>
</evidence>
<evidence type="ECO:0000313" key="3">
    <source>
        <dbReference type="EMBL" id="UQA96673.1"/>
    </source>
</evidence>
<keyword evidence="1" id="KW-0812">Transmembrane</keyword>
<dbReference type="SMART" id="SM00014">
    <property type="entry name" value="acidPPc"/>
    <property type="match status" value="1"/>
</dbReference>
<feature type="transmembrane region" description="Helical" evidence="1">
    <location>
        <begin position="193"/>
        <end position="210"/>
    </location>
</feature>
<feature type="transmembrane region" description="Helical" evidence="1">
    <location>
        <begin position="64"/>
        <end position="83"/>
    </location>
</feature>
<dbReference type="Proteomes" id="UP000830115">
    <property type="component" value="Chromosome"/>
</dbReference>
<keyword evidence="1" id="KW-0472">Membrane</keyword>
<feature type="domain" description="Phosphatidic acid phosphatase type 2/haloperoxidase" evidence="2">
    <location>
        <begin position="90"/>
        <end position="204"/>
    </location>
</feature>
<dbReference type="CDD" id="cd03392">
    <property type="entry name" value="PAP2_like_2"/>
    <property type="match status" value="1"/>
</dbReference>
<dbReference type="EMBL" id="CP086322">
    <property type="protein sequence ID" value="UQA96673.1"/>
    <property type="molecule type" value="Genomic_DNA"/>
</dbReference>
<reference evidence="3" key="1">
    <citation type="submission" date="2021-10" db="EMBL/GenBank/DDBJ databases">
        <title>Streptomyces nigrumlapis sp.nov.,an antimicrobial producing actinobacterium isolated from Black Gobi rocks.</title>
        <authorList>
            <person name="Wen Y."/>
            <person name="Zhang W."/>
            <person name="Liu X.G."/>
        </authorList>
    </citation>
    <scope>NUCLEOTIDE SEQUENCE</scope>
    <source>
        <strain evidence="3">ST13-2-2</strain>
    </source>
</reference>
<name>A0ABY4MHW0_9ACTN</name>
<keyword evidence="4" id="KW-1185">Reference proteome</keyword>
<organism evidence="3 4">
    <name type="scientific">Streptomyces halobius</name>
    <dbReference type="NCBI Taxonomy" id="2879846"/>
    <lineage>
        <taxon>Bacteria</taxon>
        <taxon>Bacillati</taxon>
        <taxon>Actinomycetota</taxon>
        <taxon>Actinomycetes</taxon>
        <taxon>Kitasatosporales</taxon>
        <taxon>Streptomycetaceae</taxon>
        <taxon>Streptomyces</taxon>
    </lineage>
</organism>
<proteinExistence type="predicted"/>